<feature type="domain" description="HTH tetR-type" evidence="6">
    <location>
        <begin position="19"/>
        <end position="79"/>
    </location>
</feature>
<reference evidence="8" key="1">
    <citation type="submission" date="2015-07" db="EMBL/GenBank/DDBJ databases">
        <title>Discovery of a poly(ethylene terephthalate assimilation.</title>
        <authorList>
            <person name="Yoshida S."/>
            <person name="Hiraga K."/>
            <person name="Takehana T."/>
            <person name="Taniguchi I."/>
            <person name="Yamaji H."/>
            <person name="Maeda Y."/>
            <person name="Toyohara K."/>
            <person name="Miyamoto K."/>
            <person name="Kimura Y."/>
            <person name="Oda K."/>
        </authorList>
    </citation>
    <scope>NUCLEOTIDE SEQUENCE [LARGE SCALE GENOMIC DNA]</scope>
    <source>
        <strain evidence="8">NBRC 110686 / TISTR 2288 / 201-F6</strain>
    </source>
</reference>
<dbReference type="PRINTS" id="PR00455">
    <property type="entry name" value="HTHTETR"/>
</dbReference>
<comment type="caution">
    <text evidence="7">The sequence shown here is derived from an EMBL/GenBank/DDBJ whole genome shotgun (WGS) entry which is preliminary data.</text>
</comment>
<dbReference type="GO" id="GO:0003700">
    <property type="term" value="F:DNA-binding transcription factor activity"/>
    <property type="evidence" value="ECO:0007669"/>
    <property type="project" value="TreeGrafter"/>
</dbReference>
<keyword evidence="8" id="KW-1185">Reference proteome</keyword>
<proteinExistence type="predicted"/>
<dbReference type="Pfam" id="PF00440">
    <property type="entry name" value="TetR_N"/>
    <property type="match status" value="1"/>
</dbReference>
<keyword evidence="1" id="KW-0805">Transcription regulation</keyword>
<dbReference type="InterPro" id="IPR036271">
    <property type="entry name" value="Tet_transcr_reg_TetR-rel_C_sf"/>
</dbReference>
<dbReference type="PROSITE" id="PS50977">
    <property type="entry name" value="HTH_TETR_2"/>
    <property type="match status" value="1"/>
</dbReference>
<dbReference type="EMBL" id="BBYR01000012">
    <property type="protein sequence ID" value="GAP34940.1"/>
    <property type="molecule type" value="Genomic_DNA"/>
</dbReference>
<protein>
    <submittedName>
        <fullName evidence="7">Transcriptional regulator, TetR family</fullName>
    </submittedName>
</protein>
<feature type="region of interest" description="Disordered" evidence="5">
    <location>
        <begin position="1"/>
        <end position="20"/>
    </location>
</feature>
<dbReference type="PANTHER" id="PTHR30055:SF234">
    <property type="entry name" value="HTH-TYPE TRANSCRIPTIONAL REGULATOR BETI"/>
    <property type="match status" value="1"/>
</dbReference>
<accession>A0A0K8NYD8</accession>
<evidence type="ECO:0000256" key="1">
    <source>
        <dbReference type="ARBA" id="ARBA00023015"/>
    </source>
</evidence>
<dbReference type="Proteomes" id="UP000037660">
    <property type="component" value="Unassembled WGS sequence"/>
</dbReference>
<dbReference type="SUPFAM" id="SSF48498">
    <property type="entry name" value="Tetracyclin repressor-like, C-terminal domain"/>
    <property type="match status" value="1"/>
</dbReference>
<dbReference type="STRING" id="1547922.ISF6_0490"/>
<sequence>MAAAGRPLPDAPARRRRKEARPQELLAAALALFAEKGFAATRAEEVAARAGVSKGTLYLYYPSKEELLKAVIRENLSQLIAEGQGLVETAQCSTAELLLLLMHTWWDRVGNTPAAAIHKIILSEVRNFPDIGEFYGREVIVPAEHLLMTAVQRGIDRGEFRPVPVREVALGLLAPVIFLSLHQHSLGACGARIRTLDTRSVLSAHIDLVLRGLQRRGDPLDDAPPLQVPTC</sequence>
<dbReference type="GO" id="GO:0000976">
    <property type="term" value="F:transcription cis-regulatory region binding"/>
    <property type="evidence" value="ECO:0007669"/>
    <property type="project" value="TreeGrafter"/>
</dbReference>
<evidence type="ECO:0000259" key="6">
    <source>
        <dbReference type="PROSITE" id="PS50977"/>
    </source>
</evidence>
<name>A0A0K8NYD8_PISS1</name>
<dbReference type="InterPro" id="IPR050109">
    <property type="entry name" value="HTH-type_TetR-like_transc_reg"/>
</dbReference>
<dbReference type="InterPro" id="IPR009057">
    <property type="entry name" value="Homeodomain-like_sf"/>
</dbReference>
<keyword evidence="3" id="KW-0804">Transcription</keyword>
<reference evidence="7 8" key="2">
    <citation type="journal article" date="2016" name="Science">
        <title>A bacterium that degrades and assimilates poly(ethylene terephthalate).</title>
        <authorList>
            <person name="Yoshida S."/>
            <person name="Hiraga K."/>
            <person name="Takehana T."/>
            <person name="Taniguchi I."/>
            <person name="Yamaji H."/>
            <person name="Maeda Y."/>
            <person name="Toyohara K."/>
            <person name="Miyamoto K."/>
            <person name="Kimura Y."/>
            <person name="Oda K."/>
        </authorList>
    </citation>
    <scope>NUCLEOTIDE SEQUENCE [LARGE SCALE GENOMIC DNA]</scope>
    <source>
        <strain evidence="8">NBRC 110686 / TISTR 2288 / 201-F6</strain>
    </source>
</reference>
<dbReference type="InterPro" id="IPR001647">
    <property type="entry name" value="HTH_TetR"/>
</dbReference>
<feature type="DNA-binding region" description="H-T-H motif" evidence="4">
    <location>
        <begin position="42"/>
        <end position="61"/>
    </location>
</feature>
<dbReference type="PANTHER" id="PTHR30055">
    <property type="entry name" value="HTH-TYPE TRANSCRIPTIONAL REGULATOR RUTR"/>
    <property type="match status" value="1"/>
</dbReference>
<evidence type="ECO:0000256" key="2">
    <source>
        <dbReference type="ARBA" id="ARBA00023125"/>
    </source>
</evidence>
<dbReference type="AlphaFoldDB" id="A0A0K8NYD8"/>
<evidence type="ECO:0000256" key="5">
    <source>
        <dbReference type="SAM" id="MobiDB-lite"/>
    </source>
</evidence>
<gene>
    <name evidence="7" type="ORF">ISF6_0490</name>
</gene>
<dbReference type="SUPFAM" id="SSF46689">
    <property type="entry name" value="Homeodomain-like"/>
    <property type="match status" value="1"/>
</dbReference>
<evidence type="ECO:0000256" key="3">
    <source>
        <dbReference type="ARBA" id="ARBA00023163"/>
    </source>
</evidence>
<organism evidence="7 8">
    <name type="scientific">Piscinibacter sakaiensis</name>
    <name type="common">Ideonella sakaiensis</name>
    <dbReference type="NCBI Taxonomy" id="1547922"/>
    <lineage>
        <taxon>Bacteria</taxon>
        <taxon>Pseudomonadati</taxon>
        <taxon>Pseudomonadota</taxon>
        <taxon>Betaproteobacteria</taxon>
        <taxon>Burkholderiales</taxon>
        <taxon>Sphaerotilaceae</taxon>
        <taxon>Piscinibacter</taxon>
    </lineage>
</organism>
<evidence type="ECO:0000313" key="8">
    <source>
        <dbReference type="Proteomes" id="UP000037660"/>
    </source>
</evidence>
<dbReference type="FunFam" id="1.10.10.60:FF:000141">
    <property type="entry name" value="TetR family transcriptional regulator"/>
    <property type="match status" value="1"/>
</dbReference>
<evidence type="ECO:0000313" key="7">
    <source>
        <dbReference type="EMBL" id="GAP34940.1"/>
    </source>
</evidence>
<keyword evidence="2 4" id="KW-0238">DNA-binding</keyword>
<evidence type="ECO:0000256" key="4">
    <source>
        <dbReference type="PROSITE-ProRule" id="PRU00335"/>
    </source>
</evidence>
<dbReference type="Gene3D" id="1.10.357.10">
    <property type="entry name" value="Tetracycline Repressor, domain 2"/>
    <property type="match status" value="1"/>
</dbReference>